<evidence type="ECO:0000313" key="2">
    <source>
        <dbReference type="EMBL" id="KAK7232614.1"/>
    </source>
</evidence>
<organism evidence="2 3">
    <name type="scientific">Aureococcus anophagefferens</name>
    <name type="common">Harmful bloom alga</name>
    <dbReference type="NCBI Taxonomy" id="44056"/>
    <lineage>
        <taxon>Eukaryota</taxon>
        <taxon>Sar</taxon>
        <taxon>Stramenopiles</taxon>
        <taxon>Ochrophyta</taxon>
        <taxon>Pelagophyceae</taxon>
        <taxon>Pelagomonadales</taxon>
        <taxon>Pelagomonadaceae</taxon>
        <taxon>Aureococcus</taxon>
    </lineage>
</organism>
<feature type="compositionally biased region" description="Pro residues" evidence="1">
    <location>
        <begin position="181"/>
        <end position="191"/>
    </location>
</feature>
<comment type="caution">
    <text evidence="2">The sequence shown here is derived from an EMBL/GenBank/DDBJ whole genome shotgun (WGS) entry which is preliminary data.</text>
</comment>
<name>A0ABR1FKL1_AURAN</name>
<feature type="compositionally biased region" description="Basic residues" evidence="1">
    <location>
        <begin position="279"/>
        <end position="298"/>
    </location>
</feature>
<feature type="region of interest" description="Disordered" evidence="1">
    <location>
        <begin position="175"/>
        <end position="298"/>
    </location>
</feature>
<gene>
    <name evidence="2" type="ORF">SO694_00035141</name>
</gene>
<sequence length="413" mass="42911">MSSEVMSTNEADTAAPPPPTAGGSAASTGSGCAVGRACARRAGLLVADVAAAPLLALLCVAAHRQRPVFGAGRPRGDLAYYAVVVRQAALVAADAASLPAFALARLSPRWARLRDGALSPYDPASAAVDVWAWRQAALARRSATPRAALLRTARASSTTDDDVDQSLYHVRVDLGDDDAKAPPPPPPPPFAPGAARARGARASRARRRALRCAGPRGAPDGLARPRRRRRRRDVRARRRRERAALRFEAAGDAASARGPAGRDAPGDAARLGAAARSARAARSRRAAPGARRRLLRGPRRGAAAGGAFTVEIEGAWSADAVARACAAVGADEAVVVQVEAVDEDAGPVVVAAALRLGDVAAAARDGRDVDIAHAGDARALDRRARRRRAARRLPGDRVGARARRRRGPRAGKG</sequence>
<feature type="compositionally biased region" description="Low complexity" evidence="1">
    <location>
        <begin position="211"/>
        <end position="222"/>
    </location>
</feature>
<reference evidence="2 3" key="1">
    <citation type="submission" date="2024-03" db="EMBL/GenBank/DDBJ databases">
        <title>Aureococcus anophagefferens CCMP1851 and Kratosvirus quantuckense: Draft genome of a second virus-susceptible host strain in the model system.</title>
        <authorList>
            <person name="Chase E."/>
            <person name="Truchon A.R."/>
            <person name="Schepens W."/>
            <person name="Wilhelm S.W."/>
        </authorList>
    </citation>
    <scope>NUCLEOTIDE SEQUENCE [LARGE SCALE GENOMIC DNA]</scope>
    <source>
        <strain evidence="2 3">CCMP1851</strain>
    </source>
</reference>
<keyword evidence="3" id="KW-1185">Reference proteome</keyword>
<dbReference type="Proteomes" id="UP001363151">
    <property type="component" value="Unassembled WGS sequence"/>
</dbReference>
<feature type="compositionally biased region" description="Polar residues" evidence="1">
    <location>
        <begin position="1"/>
        <end position="11"/>
    </location>
</feature>
<evidence type="ECO:0000313" key="3">
    <source>
        <dbReference type="Proteomes" id="UP001363151"/>
    </source>
</evidence>
<feature type="compositionally biased region" description="Basic residues" evidence="1">
    <location>
        <begin position="400"/>
        <end position="413"/>
    </location>
</feature>
<evidence type="ECO:0000256" key="1">
    <source>
        <dbReference type="SAM" id="MobiDB-lite"/>
    </source>
</evidence>
<feature type="compositionally biased region" description="Basic residues" evidence="1">
    <location>
        <begin position="198"/>
        <end position="210"/>
    </location>
</feature>
<accession>A0ABR1FKL1</accession>
<feature type="region of interest" description="Disordered" evidence="1">
    <location>
        <begin position="382"/>
        <end position="413"/>
    </location>
</feature>
<proteinExistence type="predicted"/>
<dbReference type="EMBL" id="JBBJCI010000367">
    <property type="protein sequence ID" value="KAK7232614.1"/>
    <property type="molecule type" value="Genomic_DNA"/>
</dbReference>
<protein>
    <submittedName>
        <fullName evidence="2">Uncharacterized protein</fullName>
    </submittedName>
</protein>
<feature type="compositionally biased region" description="Basic residues" evidence="1">
    <location>
        <begin position="224"/>
        <end position="241"/>
    </location>
</feature>
<feature type="compositionally biased region" description="Low complexity" evidence="1">
    <location>
        <begin position="246"/>
        <end position="278"/>
    </location>
</feature>
<feature type="region of interest" description="Disordered" evidence="1">
    <location>
        <begin position="1"/>
        <end position="26"/>
    </location>
</feature>